<proteinExistence type="predicted"/>
<comment type="caution">
    <text evidence="1">The sequence shown here is derived from an EMBL/GenBank/DDBJ whole genome shotgun (WGS) entry which is preliminary data.</text>
</comment>
<evidence type="ECO:0000313" key="2">
    <source>
        <dbReference type="Proteomes" id="UP001150603"/>
    </source>
</evidence>
<evidence type="ECO:0000313" key="1">
    <source>
        <dbReference type="EMBL" id="KAJ1951325.1"/>
    </source>
</evidence>
<sequence>MSDALIRDLRALDKIHSRETIKAAVFFVGHGQRDESQILSNTVADTSERYRQFIRSLGWYVDLATFDGFTAKMESDGSDGKVCLYFANEHIEFVFHEASLMPFDPKDPRQTNKKRHIGNDHVHIIWNESKRRYRPETISGDFGNVQIRIRPLSDGLYGVGIYHDSHIDDVGPLTGGMVVSADVLPYAVRATAIKGYRIAKEAFFGSFAHPYIVRQNRINEIIEKHRNDSELW</sequence>
<dbReference type="Proteomes" id="UP001150603">
    <property type="component" value="Unassembled WGS sequence"/>
</dbReference>
<keyword evidence="2" id="KW-1185">Reference proteome</keyword>
<accession>A0ACC1JH78</accession>
<dbReference type="EMBL" id="JANBPW010000027">
    <property type="protein sequence ID" value="KAJ1951325.1"/>
    <property type="molecule type" value="Genomic_DNA"/>
</dbReference>
<protein>
    <submittedName>
        <fullName evidence="1">Uncharacterized protein</fullName>
    </submittedName>
</protein>
<name>A0ACC1JH78_9FUNG</name>
<reference evidence="1" key="1">
    <citation type="submission" date="2022-07" db="EMBL/GenBank/DDBJ databases">
        <title>Phylogenomic reconstructions and comparative analyses of Kickxellomycotina fungi.</title>
        <authorList>
            <person name="Reynolds N.K."/>
            <person name="Stajich J.E."/>
            <person name="Barry K."/>
            <person name="Grigoriev I.V."/>
            <person name="Crous P."/>
            <person name="Smith M.E."/>
        </authorList>
    </citation>
    <scope>NUCLEOTIDE SEQUENCE</scope>
    <source>
        <strain evidence="1">NRRL 5244</strain>
    </source>
</reference>
<gene>
    <name evidence="1" type="ORF">FBU59_000222</name>
</gene>
<organism evidence="1 2">
    <name type="scientific">Linderina macrospora</name>
    <dbReference type="NCBI Taxonomy" id="4868"/>
    <lineage>
        <taxon>Eukaryota</taxon>
        <taxon>Fungi</taxon>
        <taxon>Fungi incertae sedis</taxon>
        <taxon>Zoopagomycota</taxon>
        <taxon>Kickxellomycotina</taxon>
        <taxon>Kickxellomycetes</taxon>
        <taxon>Kickxellales</taxon>
        <taxon>Kickxellaceae</taxon>
        <taxon>Linderina</taxon>
    </lineage>
</organism>